<dbReference type="RefSeq" id="WP_303662580.1">
    <property type="nucleotide sequence ID" value="NZ_CP027019.1"/>
</dbReference>
<accession>A0A2S0NJP9</accession>
<evidence type="ECO:0000313" key="1">
    <source>
        <dbReference type="EMBL" id="AVP49244.1"/>
    </source>
</evidence>
<protein>
    <submittedName>
        <fullName evidence="1">Uncharacterized protein</fullName>
    </submittedName>
</protein>
<gene>
    <name evidence="1" type="ORF">C5T88_01450</name>
</gene>
<proteinExistence type="predicted"/>
<sequence length="200" mass="24125">MKLLDKLSKKPQYQTHAKITEFVFNNDKERAMYEEYKQLKGEEIHFYVAEHIQSNKYIEVAAAIQYDLRLKYILYRYVCFYEEWIRAILMNCNIKNVDFFLYKSVTLGDIQQLYFKNFKQIQEQKPDLKMISGNQFDSVRRLRNDVSHFKFLIFEMYDQSVRNIKTLQAVIPEHYMENLKKDINNCTSDWPLPSGLKITI</sequence>
<dbReference type="AlphaFoldDB" id="A0A2S0NJP9"/>
<evidence type="ECO:0000313" key="2">
    <source>
        <dbReference type="Proteomes" id="UP000239250"/>
    </source>
</evidence>
<reference evidence="2" key="1">
    <citation type="submission" date="2018-02" db="EMBL/GenBank/DDBJ databases">
        <title>Firefly genomes illuminate parallel origins of bioluminescence in beetles.</title>
        <authorList>
            <person name="Fallon T.R."/>
            <person name="Lower S.E.S."/>
            <person name="Behringer M."/>
            <person name="Weng J.-K."/>
        </authorList>
    </citation>
    <scope>NUCLEOTIDE SEQUENCE [LARGE SCALE GENOMIC DNA]</scope>
</reference>
<dbReference type="Proteomes" id="UP000239250">
    <property type="component" value="Chromosome"/>
</dbReference>
<name>A0A2S0NJP9_9MOLU</name>
<dbReference type="EMBL" id="CP027019">
    <property type="protein sequence ID" value="AVP49244.1"/>
    <property type="molecule type" value="Genomic_DNA"/>
</dbReference>
<organism evidence="1 2">
    <name type="scientific">Williamsoniiplasma luminosum</name>
    <dbReference type="NCBI Taxonomy" id="214888"/>
    <lineage>
        <taxon>Bacteria</taxon>
        <taxon>Bacillati</taxon>
        <taxon>Mycoplasmatota</taxon>
        <taxon>Mollicutes</taxon>
        <taxon>Entomoplasmatales</taxon>
        <taxon>Williamsoniiplasma</taxon>
    </lineage>
</organism>